<feature type="domain" description="Secretion system C-terminal sorting" evidence="3">
    <location>
        <begin position="700"/>
        <end position="766"/>
    </location>
</feature>
<organism evidence="5 6">
    <name type="scientific">Flavobacterium litorale</name>
    <dbReference type="NCBI Taxonomy" id="2856519"/>
    <lineage>
        <taxon>Bacteria</taxon>
        <taxon>Pseudomonadati</taxon>
        <taxon>Bacteroidota</taxon>
        <taxon>Flavobacteriia</taxon>
        <taxon>Flavobacteriales</taxon>
        <taxon>Flavobacteriaceae</taxon>
        <taxon>Flavobacterium</taxon>
    </lineage>
</organism>
<evidence type="ECO:0000313" key="5">
    <source>
        <dbReference type="EMBL" id="QYJ67207.1"/>
    </source>
</evidence>
<keyword evidence="6" id="KW-1185">Reference proteome</keyword>
<dbReference type="SUPFAM" id="SSF52047">
    <property type="entry name" value="RNI-like"/>
    <property type="match status" value="1"/>
</dbReference>
<evidence type="ECO:0000256" key="1">
    <source>
        <dbReference type="ARBA" id="ARBA00022729"/>
    </source>
</evidence>
<accession>A0ABX8V312</accession>
<dbReference type="EMBL" id="CP080429">
    <property type="protein sequence ID" value="QYJ67207.1"/>
    <property type="molecule type" value="Genomic_DNA"/>
</dbReference>
<dbReference type="Proteomes" id="UP000825381">
    <property type="component" value="Chromosome"/>
</dbReference>
<dbReference type="Pfam" id="PF18962">
    <property type="entry name" value="Por_Secre_tail"/>
    <property type="match status" value="1"/>
</dbReference>
<dbReference type="Pfam" id="PF24595">
    <property type="entry name" value="DUF7619"/>
    <property type="match status" value="1"/>
</dbReference>
<protein>
    <submittedName>
        <fullName evidence="5">T9SS type A sorting domain-containing protein</fullName>
    </submittedName>
</protein>
<evidence type="ECO:0000259" key="4">
    <source>
        <dbReference type="Pfam" id="PF24595"/>
    </source>
</evidence>
<dbReference type="NCBIfam" id="TIGR04183">
    <property type="entry name" value="Por_Secre_tail"/>
    <property type="match status" value="1"/>
</dbReference>
<evidence type="ECO:0000256" key="2">
    <source>
        <dbReference type="SAM" id="SignalP"/>
    </source>
</evidence>
<feature type="signal peptide" evidence="2">
    <location>
        <begin position="1"/>
        <end position="18"/>
    </location>
</feature>
<keyword evidence="1 2" id="KW-0732">Signal</keyword>
<feature type="chain" id="PRO_5045069522" evidence="2">
    <location>
        <begin position="19"/>
        <end position="770"/>
    </location>
</feature>
<dbReference type="InterPro" id="IPR026444">
    <property type="entry name" value="Secre_tail"/>
</dbReference>
<evidence type="ECO:0000259" key="3">
    <source>
        <dbReference type="Pfam" id="PF18962"/>
    </source>
</evidence>
<dbReference type="InterPro" id="IPR032675">
    <property type="entry name" value="LRR_dom_sf"/>
</dbReference>
<name>A0ABX8V312_9FLAO</name>
<feature type="domain" description="DUF7619" evidence="4">
    <location>
        <begin position="555"/>
        <end position="682"/>
    </location>
</feature>
<gene>
    <name evidence="5" type="ORF">K1I41_06420</name>
</gene>
<dbReference type="RefSeq" id="WP_220639554.1">
    <property type="nucleotide sequence ID" value="NZ_CP080429.1"/>
</dbReference>
<proteinExistence type="predicted"/>
<reference evidence="5 6" key="1">
    <citation type="submission" date="2021-07" db="EMBL/GenBank/DDBJ databases">
        <title>Flavobacterium WSW3-B6 sp.nov, isolated from seaweed.</title>
        <authorList>
            <person name="Muhammad N."/>
            <person name="Ho H."/>
            <person name="Lee Y.-J."/>
            <person name="Nguyen T."/>
            <person name="Ho J."/>
            <person name="Kim S.-G."/>
        </authorList>
    </citation>
    <scope>NUCLEOTIDE SEQUENCE [LARGE SCALE GENOMIC DNA]</scope>
    <source>
        <strain evidence="5 6">WSW3-B6</strain>
    </source>
</reference>
<sequence>MKKQLLFLLLFITAVASAQIVNIPDAGFKTYLLSANGRDSTGNIISVDANNDDEIQLSEALNVAEINIDLFSYQVFSLEGIGSFSNLTKLSIYEADQLSDLDLTALTQLTQLSISDSNAFESINLNGLSNLENINFNELTGGGGSMLVLNVSGVNNLTHINFTDMDFDIDFSQLPSLESLILNGTSVYFDLSANNNLSYISITNPHYIDYFLLGNKPFLTYLNLNLNGGIGTVSDIDLSGCTALDNLFLRFDEAVAAIPIPFRTLNLKNGISTYDSFTVILNNGNLQPVYVCIDEGNDTLFSETVLNDPNVFISSYCNFTPGGNYNTITGNFTFDGNSNGCDANDAFINHTRMDITTENEEEFSVFSNYSGEYNFYSNEGIFTLAPSIENSDWFTITPATSTVTFADDNNNTETQNFCVTPNGVHPDVEVTIVPTLPAQPGFDAVYQIVYNNKGNQTLSGAITFTYDDIVLDFLEATPTEATSGTGSLTWNYSDLQPFESRIIYITLNVNSPMETPAINIDDVLPFTASITPIASDETPSNNTFNLDQIVIGSYDPNDITCLEGETVHPDSIGEYLHYNINFENTGTAPATFITVTNEINEAQFDLSTLQLLYASHDVETRLTGNKLEFYFDDINLAANGGKGNIVYKIKTNNILQVDDNVMQFANIYFDYNFPIITNEANTVFALLSTDVFEVDNSVTLYPNPSEGNVTISANTTINTIELYDVQGRLVSVTKGNNTNVILNITNQPTGLYFIKIITDSGSKVTKHVKK</sequence>
<evidence type="ECO:0000313" key="6">
    <source>
        <dbReference type="Proteomes" id="UP000825381"/>
    </source>
</evidence>
<dbReference type="Gene3D" id="3.80.10.10">
    <property type="entry name" value="Ribonuclease Inhibitor"/>
    <property type="match status" value="1"/>
</dbReference>
<dbReference type="InterPro" id="IPR055353">
    <property type="entry name" value="DUF7619"/>
</dbReference>